<name>A0A417Z010_9BACI</name>
<dbReference type="Pfam" id="PF07561">
    <property type="entry name" value="DUF1540"/>
    <property type="match status" value="1"/>
</dbReference>
<dbReference type="AlphaFoldDB" id="A0A417Z010"/>
<accession>A0A417Z010</accession>
<dbReference type="OrthoDB" id="1681234at2"/>
<dbReference type="RefSeq" id="WP_118919090.1">
    <property type="nucleotide sequence ID" value="NZ_QWEG01000001.1"/>
</dbReference>
<dbReference type="Proteomes" id="UP000284416">
    <property type="component" value="Unassembled WGS sequence"/>
</dbReference>
<organism evidence="2 3">
    <name type="scientific">Neobacillus notoginsengisoli</name>
    <dbReference type="NCBI Taxonomy" id="1578198"/>
    <lineage>
        <taxon>Bacteria</taxon>
        <taxon>Bacillati</taxon>
        <taxon>Bacillota</taxon>
        <taxon>Bacilli</taxon>
        <taxon>Bacillales</taxon>
        <taxon>Bacillaceae</taxon>
        <taxon>Neobacillus</taxon>
    </lineage>
</organism>
<dbReference type="InterPro" id="IPR011437">
    <property type="entry name" value="DUF1540"/>
</dbReference>
<proteinExistence type="predicted"/>
<dbReference type="EMBL" id="QWEG01000001">
    <property type="protein sequence ID" value="RHW43483.1"/>
    <property type="molecule type" value="Genomic_DNA"/>
</dbReference>
<evidence type="ECO:0000313" key="3">
    <source>
        <dbReference type="Proteomes" id="UP000284416"/>
    </source>
</evidence>
<evidence type="ECO:0000259" key="1">
    <source>
        <dbReference type="Pfam" id="PF07561"/>
    </source>
</evidence>
<protein>
    <submittedName>
        <fullName evidence="2">DUF1540 domain-containing protein</fullName>
    </submittedName>
</protein>
<evidence type="ECO:0000313" key="2">
    <source>
        <dbReference type="EMBL" id="RHW43483.1"/>
    </source>
</evidence>
<sequence length="51" mass="5842">MKIEVKCNVENCKYWAEGDNCVADSIMVIAHHDRHAANVMETACKTFEQKE</sequence>
<keyword evidence="3" id="KW-1185">Reference proteome</keyword>
<feature type="domain" description="DUF1540" evidence="1">
    <location>
        <begin position="5"/>
        <end position="47"/>
    </location>
</feature>
<comment type="caution">
    <text evidence="2">The sequence shown here is derived from an EMBL/GenBank/DDBJ whole genome shotgun (WGS) entry which is preliminary data.</text>
</comment>
<reference evidence="2 3" key="1">
    <citation type="journal article" date="2017" name="Int. J. Syst. Evol. Microbiol.">
        <title>Bacillus notoginsengisoli sp. nov., a novel bacterium isolated from the rhizosphere of Panax notoginseng.</title>
        <authorList>
            <person name="Zhang M.Y."/>
            <person name="Cheng J."/>
            <person name="Cai Y."/>
            <person name="Zhang T.Y."/>
            <person name="Wu Y.Y."/>
            <person name="Manikprabhu D."/>
            <person name="Li W.J."/>
            <person name="Zhang Y.X."/>
        </authorList>
    </citation>
    <scope>NUCLEOTIDE SEQUENCE [LARGE SCALE GENOMIC DNA]</scope>
    <source>
        <strain evidence="2 3">JCM 30743</strain>
    </source>
</reference>
<gene>
    <name evidence="2" type="ORF">D1B31_02160</name>
</gene>